<dbReference type="AlphaFoldDB" id="A0A2H0CTS7"/>
<dbReference type="Proteomes" id="UP000230638">
    <property type="component" value="Unassembled WGS sequence"/>
</dbReference>
<feature type="binding site" evidence="6">
    <location>
        <position position="208"/>
    </location>
    <ligand>
        <name>a divalent metal cation</name>
        <dbReference type="ChEBI" id="CHEBI:60240"/>
        <label>2</label>
        <note>catalytic</note>
    </ligand>
</feature>
<dbReference type="GO" id="GO:0046872">
    <property type="term" value="F:metal ion binding"/>
    <property type="evidence" value="ECO:0007669"/>
    <property type="project" value="UniProtKB-UniRule"/>
</dbReference>
<evidence type="ECO:0000259" key="8">
    <source>
        <dbReference type="Pfam" id="PF00557"/>
    </source>
</evidence>
<comment type="similarity">
    <text evidence="6">Belongs to the peptidase M24A family. Methionine aminopeptidase type 1 subfamily.</text>
</comment>
<feature type="binding site" evidence="6">
    <location>
        <position position="239"/>
    </location>
    <ligand>
        <name>a divalent metal cation</name>
        <dbReference type="ChEBI" id="CHEBI:60240"/>
        <label>2</label>
        <note>catalytic</note>
    </ligand>
</feature>
<evidence type="ECO:0000256" key="3">
    <source>
        <dbReference type="ARBA" id="ARBA00022670"/>
    </source>
</evidence>
<dbReference type="InterPro" id="IPR002467">
    <property type="entry name" value="Pept_M24A_MAP1"/>
</dbReference>
<feature type="binding site" evidence="6">
    <location>
        <position position="110"/>
    </location>
    <ligand>
        <name>a divalent metal cation</name>
        <dbReference type="ChEBI" id="CHEBI:60240"/>
        <label>2</label>
        <note>catalytic</note>
    </ligand>
</feature>
<dbReference type="GO" id="GO:0005829">
    <property type="term" value="C:cytosol"/>
    <property type="evidence" value="ECO:0007669"/>
    <property type="project" value="TreeGrafter"/>
</dbReference>
<reference evidence="9 10" key="1">
    <citation type="submission" date="2017-09" db="EMBL/GenBank/DDBJ databases">
        <title>Depth-based differentiation of microbial function through sediment-hosted aquifers and enrichment of novel symbionts in the deep terrestrial subsurface.</title>
        <authorList>
            <person name="Probst A.J."/>
            <person name="Ladd B."/>
            <person name="Jarett J.K."/>
            <person name="Geller-Mcgrath D.E."/>
            <person name="Sieber C.M."/>
            <person name="Emerson J.B."/>
            <person name="Anantharaman K."/>
            <person name="Thomas B.C."/>
            <person name="Malmstrom R."/>
            <person name="Stieglmeier M."/>
            <person name="Klingl A."/>
            <person name="Woyke T."/>
            <person name="Ryan C.M."/>
            <person name="Banfield J.F."/>
        </authorList>
    </citation>
    <scope>NUCLEOTIDE SEQUENCE [LARGE SCALE GENOMIC DNA]</scope>
    <source>
        <strain evidence="9">CG22_combo_CG10-13_8_21_14_all_47_15</strain>
    </source>
</reference>
<feature type="binding site" evidence="6">
    <location>
        <position position="239"/>
    </location>
    <ligand>
        <name>a divalent metal cation</name>
        <dbReference type="ChEBI" id="CHEBI:60240"/>
        <label>1</label>
    </ligand>
</feature>
<dbReference type="CDD" id="cd01086">
    <property type="entry name" value="MetAP1"/>
    <property type="match status" value="1"/>
</dbReference>
<feature type="binding site" evidence="6">
    <location>
        <position position="175"/>
    </location>
    <ligand>
        <name>a divalent metal cation</name>
        <dbReference type="ChEBI" id="CHEBI:60240"/>
        <label>2</label>
        <note>catalytic</note>
    </ligand>
</feature>
<gene>
    <name evidence="6 9" type="primary">map</name>
    <name evidence="9" type="ORF">COW88_02475</name>
</gene>
<dbReference type="PANTHER" id="PTHR43330">
    <property type="entry name" value="METHIONINE AMINOPEPTIDASE"/>
    <property type="match status" value="1"/>
</dbReference>
<evidence type="ECO:0000256" key="2">
    <source>
        <dbReference type="ARBA" id="ARBA00022438"/>
    </source>
</evidence>
<keyword evidence="3 6" id="KW-0645">Protease</keyword>
<dbReference type="EMBL" id="PCTL01000025">
    <property type="protein sequence ID" value="PIP73304.1"/>
    <property type="molecule type" value="Genomic_DNA"/>
</dbReference>
<feature type="binding site" evidence="6">
    <location>
        <position position="182"/>
    </location>
    <ligand>
        <name>substrate</name>
    </ligand>
</feature>
<comment type="cofactor">
    <cofactor evidence="6">
        <name>Co(2+)</name>
        <dbReference type="ChEBI" id="CHEBI:48828"/>
    </cofactor>
    <cofactor evidence="6">
        <name>Zn(2+)</name>
        <dbReference type="ChEBI" id="CHEBI:29105"/>
    </cofactor>
    <cofactor evidence="6">
        <name>Mn(2+)</name>
        <dbReference type="ChEBI" id="CHEBI:29035"/>
    </cofactor>
    <cofactor evidence="6">
        <name>Fe(2+)</name>
        <dbReference type="ChEBI" id="CHEBI:29033"/>
    </cofactor>
    <text evidence="6">Binds 2 divalent metal cations per subunit. Has a high-affinity and a low affinity metal-binding site. The true nature of the physiological cofactor is under debate. The enzyme is active with cobalt, zinc, manganese or divalent iron ions. Most likely, methionine aminopeptidases function as mononuclear Fe(2+)-metalloproteases under physiological conditions, and the catalytically relevant metal-binding site has been assigned to the histidine-containing high-affinity site.</text>
</comment>
<dbReference type="PRINTS" id="PR00599">
    <property type="entry name" value="MAPEPTIDASE"/>
</dbReference>
<evidence type="ECO:0000256" key="7">
    <source>
        <dbReference type="RuleBase" id="RU003653"/>
    </source>
</evidence>
<dbReference type="Gene3D" id="3.90.230.10">
    <property type="entry name" value="Creatinase/methionine aminopeptidase superfamily"/>
    <property type="match status" value="1"/>
</dbReference>
<dbReference type="NCBIfam" id="TIGR00500">
    <property type="entry name" value="met_pdase_I"/>
    <property type="match status" value="1"/>
</dbReference>
<comment type="function">
    <text evidence="1 6">Removes the N-terminal methionine from nascent proteins. The N-terminal methionine is often cleaved when the second residue in the primary sequence is small and uncharged (Met-Ala-, Cys, Gly, Pro, Ser, Thr, or Val). Requires deformylation of the N(alpha)-formylated initiator methionine before it can be hydrolyzed.</text>
</comment>
<dbReference type="InterPro" id="IPR001714">
    <property type="entry name" value="Pept_M24_MAP"/>
</dbReference>
<dbReference type="HAMAP" id="MF_01974">
    <property type="entry name" value="MetAP_1"/>
    <property type="match status" value="1"/>
</dbReference>
<accession>A0A2H0CTS7</accession>
<dbReference type="GO" id="GO:0006508">
    <property type="term" value="P:proteolysis"/>
    <property type="evidence" value="ECO:0007669"/>
    <property type="project" value="UniProtKB-KW"/>
</dbReference>
<name>A0A2H0CTS7_9BACT</name>
<feature type="binding site" evidence="6">
    <location>
        <position position="110"/>
    </location>
    <ligand>
        <name>a divalent metal cation</name>
        <dbReference type="ChEBI" id="CHEBI:60240"/>
        <label>1</label>
    </ligand>
</feature>
<dbReference type="EC" id="3.4.11.18" evidence="6 7"/>
<feature type="binding site" evidence="6">
    <location>
        <position position="99"/>
    </location>
    <ligand>
        <name>a divalent metal cation</name>
        <dbReference type="ChEBI" id="CHEBI:60240"/>
        <label>1</label>
    </ligand>
</feature>
<evidence type="ECO:0000256" key="6">
    <source>
        <dbReference type="HAMAP-Rule" id="MF_01974"/>
    </source>
</evidence>
<dbReference type="PANTHER" id="PTHR43330:SF27">
    <property type="entry name" value="METHIONINE AMINOPEPTIDASE"/>
    <property type="match status" value="1"/>
</dbReference>
<dbReference type="Pfam" id="PF00557">
    <property type="entry name" value="Peptidase_M24"/>
    <property type="match status" value="1"/>
</dbReference>
<dbReference type="GO" id="GO:0070006">
    <property type="term" value="F:metalloaminopeptidase activity"/>
    <property type="evidence" value="ECO:0007669"/>
    <property type="project" value="UniProtKB-UniRule"/>
</dbReference>
<comment type="caution">
    <text evidence="9">The sequence shown here is derived from an EMBL/GenBank/DDBJ whole genome shotgun (WGS) entry which is preliminary data.</text>
</comment>
<sequence>MIIRNKKEEEIIREAGRRLARVLAAVKQAVRPGVTTEMLDEIAEKLIRDNGDIPAFKGYQPDGAEYPYPATLCTSVNDEIVHGIPGGRELKEGDIIGLDIGLTHDGLTTDMAETVAVGAIDADAKQLMDVTRGALAEGIAAARAGGRTGDIGHAIEAYVKEFGAGYGIVRELGGHGVGRLVHERPYIPNFGALGDGDELIDGMVIALEPMLTEKGEHIFLADDGYTFQTKNGARSAHFEHTIIVRSDGGEVVTRQ</sequence>
<comment type="subunit">
    <text evidence="6">Monomer.</text>
</comment>
<organism evidence="9 10">
    <name type="scientific">Candidatus Lloydbacteria bacterium CG22_combo_CG10-13_8_21_14_all_47_15</name>
    <dbReference type="NCBI Taxonomy" id="1974635"/>
    <lineage>
        <taxon>Bacteria</taxon>
        <taxon>Candidatus Lloydiibacteriota</taxon>
    </lineage>
</organism>
<feature type="binding site" evidence="6">
    <location>
        <position position="82"/>
    </location>
    <ligand>
        <name>substrate</name>
    </ligand>
</feature>
<dbReference type="GO" id="GO:0004239">
    <property type="term" value="F:initiator methionyl aminopeptidase activity"/>
    <property type="evidence" value="ECO:0007669"/>
    <property type="project" value="UniProtKB-UniRule"/>
</dbReference>
<evidence type="ECO:0000256" key="5">
    <source>
        <dbReference type="ARBA" id="ARBA00022801"/>
    </source>
</evidence>
<proteinExistence type="inferred from homology"/>
<keyword evidence="2 6" id="KW-0031">Aminopeptidase</keyword>
<evidence type="ECO:0000313" key="10">
    <source>
        <dbReference type="Proteomes" id="UP000230638"/>
    </source>
</evidence>
<dbReference type="SUPFAM" id="SSF55920">
    <property type="entry name" value="Creatinase/aminopeptidase"/>
    <property type="match status" value="1"/>
</dbReference>
<comment type="catalytic activity">
    <reaction evidence="6 7">
        <text>Release of N-terminal amino acids, preferentially methionine, from peptides and arylamides.</text>
        <dbReference type="EC" id="3.4.11.18"/>
    </reaction>
</comment>
<evidence type="ECO:0000313" key="9">
    <source>
        <dbReference type="EMBL" id="PIP73304.1"/>
    </source>
</evidence>
<evidence type="ECO:0000256" key="4">
    <source>
        <dbReference type="ARBA" id="ARBA00022723"/>
    </source>
</evidence>
<evidence type="ECO:0000256" key="1">
    <source>
        <dbReference type="ARBA" id="ARBA00002521"/>
    </source>
</evidence>
<dbReference type="InterPro" id="IPR036005">
    <property type="entry name" value="Creatinase/aminopeptidase-like"/>
</dbReference>
<keyword evidence="5 6" id="KW-0378">Hydrolase</keyword>
<protein>
    <recommendedName>
        <fullName evidence="6 7">Methionine aminopeptidase</fullName>
        <shortName evidence="6">MAP</shortName>
        <shortName evidence="6">MetAP</shortName>
        <ecNumber evidence="6 7">3.4.11.18</ecNumber>
    </recommendedName>
    <alternativeName>
        <fullName evidence="6">Peptidase M</fullName>
    </alternativeName>
</protein>
<keyword evidence="4 6" id="KW-0479">Metal-binding</keyword>
<dbReference type="InterPro" id="IPR000994">
    <property type="entry name" value="Pept_M24"/>
</dbReference>
<feature type="domain" description="Peptidase M24" evidence="8">
    <location>
        <begin position="10"/>
        <end position="245"/>
    </location>
</feature>